<dbReference type="Pfam" id="PF00171">
    <property type="entry name" value="Aldedh"/>
    <property type="match status" value="1"/>
</dbReference>
<feature type="compositionally biased region" description="Polar residues" evidence="2">
    <location>
        <begin position="48"/>
        <end position="58"/>
    </location>
</feature>
<dbReference type="Proteomes" id="UP001221757">
    <property type="component" value="Unassembled WGS sequence"/>
</dbReference>
<evidence type="ECO:0000256" key="2">
    <source>
        <dbReference type="SAM" id="MobiDB-lite"/>
    </source>
</evidence>
<evidence type="ECO:0000313" key="4">
    <source>
        <dbReference type="EMBL" id="KAJ7708137.1"/>
    </source>
</evidence>
<dbReference type="InterPro" id="IPR016161">
    <property type="entry name" value="Ald_DH/histidinol_DH"/>
</dbReference>
<sequence>WNHGQACCTGSHIFVQAGICDKFLAEFTKKTASINVGDPFSPGVDQGPQVSQLQYDVV</sequence>
<gene>
    <name evidence="4" type="ORF">B0H17DRAFT_917150</name>
</gene>
<protein>
    <recommendedName>
        <fullName evidence="3">Aldehyde dehydrogenase domain-containing protein</fullName>
    </recommendedName>
</protein>
<organism evidence="4 5">
    <name type="scientific">Mycena rosella</name>
    <name type="common">Pink bonnet</name>
    <name type="synonym">Agaricus rosellus</name>
    <dbReference type="NCBI Taxonomy" id="1033263"/>
    <lineage>
        <taxon>Eukaryota</taxon>
        <taxon>Fungi</taxon>
        <taxon>Dikarya</taxon>
        <taxon>Basidiomycota</taxon>
        <taxon>Agaricomycotina</taxon>
        <taxon>Agaricomycetes</taxon>
        <taxon>Agaricomycetidae</taxon>
        <taxon>Agaricales</taxon>
        <taxon>Marasmiineae</taxon>
        <taxon>Mycenaceae</taxon>
        <taxon>Mycena</taxon>
    </lineage>
</organism>
<dbReference type="PANTHER" id="PTHR11699">
    <property type="entry name" value="ALDEHYDE DEHYDROGENASE-RELATED"/>
    <property type="match status" value="1"/>
</dbReference>
<evidence type="ECO:0000256" key="1">
    <source>
        <dbReference type="ARBA" id="ARBA00009986"/>
    </source>
</evidence>
<feature type="region of interest" description="Disordered" evidence="2">
    <location>
        <begin position="38"/>
        <end position="58"/>
    </location>
</feature>
<dbReference type="SUPFAM" id="SSF53720">
    <property type="entry name" value="ALDH-like"/>
    <property type="match status" value="1"/>
</dbReference>
<comment type="caution">
    <text evidence="4">The sequence shown here is derived from an EMBL/GenBank/DDBJ whole genome shotgun (WGS) entry which is preliminary data.</text>
</comment>
<dbReference type="Gene3D" id="3.40.309.10">
    <property type="entry name" value="Aldehyde Dehydrogenase, Chain A, domain 2"/>
    <property type="match status" value="1"/>
</dbReference>
<reference evidence="4" key="1">
    <citation type="submission" date="2023-03" db="EMBL/GenBank/DDBJ databases">
        <title>Massive genome expansion in bonnet fungi (Mycena s.s.) driven by repeated elements and novel gene families across ecological guilds.</title>
        <authorList>
            <consortium name="Lawrence Berkeley National Laboratory"/>
            <person name="Harder C.B."/>
            <person name="Miyauchi S."/>
            <person name="Viragh M."/>
            <person name="Kuo A."/>
            <person name="Thoen E."/>
            <person name="Andreopoulos B."/>
            <person name="Lu D."/>
            <person name="Skrede I."/>
            <person name="Drula E."/>
            <person name="Henrissat B."/>
            <person name="Morin E."/>
            <person name="Kohler A."/>
            <person name="Barry K."/>
            <person name="LaButti K."/>
            <person name="Morin E."/>
            <person name="Salamov A."/>
            <person name="Lipzen A."/>
            <person name="Mereny Z."/>
            <person name="Hegedus B."/>
            <person name="Baldrian P."/>
            <person name="Stursova M."/>
            <person name="Weitz H."/>
            <person name="Taylor A."/>
            <person name="Grigoriev I.V."/>
            <person name="Nagy L.G."/>
            <person name="Martin F."/>
            <person name="Kauserud H."/>
        </authorList>
    </citation>
    <scope>NUCLEOTIDE SEQUENCE</scope>
    <source>
        <strain evidence="4">CBHHK067</strain>
    </source>
</reference>
<keyword evidence="5" id="KW-1185">Reference proteome</keyword>
<evidence type="ECO:0000313" key="5">
    <source>
        <dbReference type="Proteomes" id="UP001221757"/>
    </source>
</evidence>
<proteinExistence type="inferred from homology"/>
<comment type="similarity">
    <text evidence="1">Belongs to the aldehyde dehydrogenase family.</text>
</comment>
<dbReference type="EMBL" id="JARKIE010000004">
    <property type="protein sequence ID" value="KAJ7708137.1"/>
    <property type="molecule type" value="Genomic_DNA"/>
</dbReference>
<dbReference type="GO" id="GO:0016620">
    <property type="term" value="F:oxidoreductase activity, acting on the aldehyde or oxo group of donors, NAD or NADP as acceptor"/>
    <property type="evidence" value="ECO:0007669"/>
    <property type="project" value="InterPro"/>
</dbReference>
<name>A0AAD7GYJ7_MYCRO</name>
<evidence type="ECO:0000259" key="3">
    <source>
        <dbReference type="Pfam" id="PF00171"/>
    </source>
</evidence>
<dbReference type="AlphaFoldDB" id="A0AAD7GYJ7"/>
<accession>A0AAD7GYJ7</accession>
<dbReference type="InterPro" id="IPR016163">
    <property type="entry name" value="Ald_DH_C"/>
</dbReference>
<dbReference type="InterPro" id="IPR015590">
    <property type="entry name" value="Aldehyde_DH_dom"/>
</dbReference>
<feature type="non-terminal residue" evidence="4">
    <location>
        <position position="1"/>
    </location>
</feature>
<feature type="domain" description="Aldehyde dehydrogenase" evidence="3">
    <location>
        <begin position="2"/>
        <end position="57"/>
    </location>
</feature>